<organism evidence="1 2">
    <name type="scientific">Coilia grayii</name>
    <name type="common">Gray's grenadier anchovy</name>
    <dbReference type="NCBI Taxonomy" id="363190"/>
    <lineage>
        <taxon>Eukaryota</taxon>
        <taxon>Metazoa</taxon>
        <taxon>Chordata</taxon>
        <taxon>Craniata</taxon>
        <taxon>Vertebrata</taxon>
        <taxon>Euteleostomi</taxon>
        <taxon>Actinopterygii</taxon>
        <taxon>Neopterygii</taxon>
        <taxon>Teleostei</taxon>
        <taxon>Clupei</taxon>
        <taxon>Clupeiformes</taxon>
        <taxon>Clupeoidei</taxon>
        <taxon>Engraulidae</taxon>
        <taxon>Coilinae</taxon>
        <taxon>Coilia</taxon>
    </lineage>
</organism>
<reference evidence="1 2" key="1">
    <citation type="submission" date="2024-09" db="EMBL/GenBank/DDBJ databases">
        <title>A chromosome-level genome assembly of Gray's grenadier anchovy, Coilia grayii.</title>
        <authorList>
            <person name="Fu Z."/>
        </authorList>
    </citation>
    <scope>NUCLEOTIDE SEQUENCE [LARGE SCALE GENOMIC DNA]</scope>
    <source>
        <strain evidence="1">G4</strain>
        <tissue evidence="1">Muscle</tissue>
    </source>
</reference>
<evidence type="ECO:0000313" key="1">
    <source>
        <dbReference type="EMBL" id="KAL2081476.1"/>
    </source>
</evidence>
<dbReference type="InterPro" id="IPR040958">
    <property type="entry name" value="SNAD1"/>
</dbReference>
<accession>A0ABD1J2P9</accession>
<proteinExistence type="predicted"/>
<name>A0ABD1J2P9_9TELE</name>
<dbReference type="EMBL" id="JBHFQA010000020">
    <property type="protein sequence ID" value="KAL2081476.1"/>
    <property type="molecule type" value="Genomic_DNA"/>
</dbReference>
<dbReference type="AlphaFoldDB" id="A0ABD1J2P9"/>
<gene>
    <name evidence="1" type="ORF">ACEWY4_023329</name>
</gene>
<keyword evidence="2" id="KW-1185">Reference proteome</keyword>
<comment type="caution">
    <text evidence="1">The sequence shown here is derived from an EMBL/GenBank/DDBJ whole genome shotgun (WGS) entry which is preliminary data.</text>
</comment>
<protein>
    <submittedName>
        <fullName evidence="1">Uncharacterized protein</fullName>
    </submittedName>
</protein>
<dbReference type="Proteomes" id="UP001591681">
    <property type="component" value="Unassembled WGS sequence"/>
</dbReference>
<dbReference type="Pfam" id="PF18744">
    <property type="entry name" value="SNAD1"/>
    <property type="match status" value="2"/>
</dbReference>
<sequence length="264" mass="29403">MNSLFFSRIPAMDTGTLAKIIQYIQNSYQPPEKTDYGGGFQFAAMINVEQKYCSGPFDNNFLDGENSATVKEQLNKVSLYQGQKLVVAVPMNKGQGGKAVHSERVLLMCGDNNQAVTPVKNLLNKIKDGCSVFYTYNSPCMQFCLNQQRDEDERKREQALKERNEKNRLKGKKIVPIEPAVKKCIVDSLDILTNYRGLKAFVFSRVYDNDIGNTEDEKKRKVALLAAALKTVAEKVPLYKCSGTSCVNCLSGGEIVSQCLSNNP</sequence>
<evidence type="ECO:0000313" key="2">
    <source>
        <dbReference type="Proteomes" id="UP001591681"/>
    </source>
</evidence>